<reference evidence="3" key="1">
    <citation type="submission" date="2016-06" db="EMBL/GenBank/DDBJ databases">
        <title>Parallel loss of symbiosis genes in relatives of nitrogen-fixing non-legume Parasponia.</title>
        <authorList>
            <person name="Van Velzen R."/>
            <person name="Holmer R."/>
            <person name="Bu F."/>
            <person name="Rutten L."/>
            <person name="Van Zeijl A."/>
            <person name="Liu W."/>
            <person name="Santuari L."/>
            <person name="Cao Q."/>
            <person name="Sharma T."/>
            <person name="Shen D."/>
            <person name="Roswanjaya Y."/>
            <person name="Wardhani T."/>
            <person name="Kalhor M.S."/>
            <person name="Jansen J."/>
            <person name="Van den Hoogen J."/>
            <person name="Gungor B."/>
            <person name="Hartog M."/>
            <person name="Hontelez J."/>
            <person name="Verver J."/>
            <person name="Yang W.-C."/>
            <person name="Schijlen E."/>
            <person name="Repin R."/>
            <person name="Schilthuizen M."/>
            <person name="Schranz E."/>
            <person name="Heidstra R."/>
            <person name="Miyata K."/>
            <person name="Fedorova E."/>
            <person name="Kohlen W."/>
            <person name="Bisseling T."/>
            <person name="Smit S."/>
            <person name="Geurts R."/>
        </authorList>
    </citation>
    <scope>NUCLEOTIDE SEQUENCE [LARGE SCALE GENOMIC DNA]</scope>
    <source>
        <strain evidence="3">cv. WU1-14</strain>
    </source>
</reference>
<gene>
    <name evidence="2" type="ORF">PanWU01x14_311880</name>
</gene>
<dbReference type="Proteomes" id="UP000237105">
    <property type="component" value="Unassembled WGS sequence"/>
</dbReference>
<name>A0A2P5APN8_PARAD</name>
<dbReference type="AlphaFoldDB" id="A0A2P5APN8"/>
<evidence type="ECO:0000256" key="1">
    <source>
        <dbReference type="SAM" id="MobiDB-lite"/>
    </source>
</evidence>
<accession>A0A2P5APN8</accession>
<proteinExistence type="predicted"/>
<comment type="caution">
    <text evidence="2">The sequence shown here is derived from an EMBL/GenBank/DDBJ whole genome shotgun (WGS) entry which is preliminary data.</text>
</comment>
<feature type="region of interest" description="Disordered" evidence="1">
    <location>
        <begin position="352"/>
        <end position="420"/>
    </location>
</feature>
<feature type="compositionally biased region" description="Basic and acidic residues" evidence="1">
    <location>
        <begin position="390"/>
        <end position="420"/>
    </location>
</feature>
<dbReference type="OrthoDB" id="10357001at2759"/>
<sequence length="440" mass="48741">METKRSTFRRVLSSGKSVVKLEEPGSSPCDYSDKVYGSGSSEVSGISCSSGGCNAGSNDFGSGSGAVVSEEKPEILEESSKDISTDLGDFIPLPSPEQSDCEVEYVGDKKSSSVKLYLPLKLLSSEDLGQLNMDFQFSAPSWDGYSGHPSIELLSGVSPPLRTSDCHLKEGSQNSRKVKGLYSDAQGKKTSVFSRLKLSPSIVFQKAIGDLQQSKGKRRNINSLGSKAFEVTRDNDEKVKSQIGSDQHKKTSKEAEFTLRDGKDASECKQLAHEYGGGKEEKTRRRDSVQDIMDLLLQRHGTWRKFNARTFRQENVDPTGLISDARDTIVMIRSKKVNDNGNKTVRKARIYVPEKEGHKKENKTKGKLPATLQQNGHRKRTRQSEVPNPNHEDEKDSEKSTHMGILLKKEDQTIGDSESKCKFELRTPEKSGEAIVWQVI</sequence>
<dbReference type="EMBL" id="JXTB01000492">
    <property type="protein sequence ID" value="PON38524.1"/>
    <property type="molecule type" value="Genomic_DNA"/>
</dbReference>
<organism evidence="2 3">
    <name type="scientific">Parasponia andersonii</name>
    <name type="common">Sponia andersonii</name>
    <dbReference type="NCBI Taxonomy" id="3476"/>
    <lineage>
        <taxon>Eukaryota</taxon>
        <taxon>Viridiplantae</taxon>
        <taxon>Streptophyta</taxon>
        <taxon>Embryophyta</taxon>
        <taxon>Tracheophyta</taxon>
        <taxon>Spermatophyta</taxon>
        <taxon>Magnoliopsida</taxon>
        <taxon>eudicotyledons</taxon>
        <taxon>Gunneridae</taxon>
        <taxon>Pentapetalae</taxon>
        <taxon>rosids</taxon>
        <taxon>fabids</taxon>
        <taxon>Rosales</taxon>
        <taxon>Cannabaceae</taxon>
        <taxon>Parasponia</taxon>
    </lineage>
</organism>
<evidence type="ECO:0000313" key="3">
    <source>
        <dbReference type="Proteomes" id="UP000237105"/>
    </source>
</evidence>
<keyword evidence="3" id="KW-1185">Reference proteome</keyword>
<protein>
    <submittedName>
        <fullName evidence="2">Uncharacterized protein</fullName>
    </submittedName>
</protein>
<evidence type="ECO:0000313" key="2">
    <source>
        <dbReference type="EMBL" id="PON38524.1"/>
    </source>
</evidence>